<sequence>MAAAYAACYEVARYFSYSHWILTAGLRLACLLLVPYRFWPALILGESVPVMQNALLHGEDFGWAWASVSAIPFIPLCMPFVKAIRERMPLYDANGQLNANTILFATLVCALVTAVRTDAAVFAALIVNPDGWEAWRAEGLIDLLAYVLGAYLGALSLAPILLAVSEWFRESLSWKRLLASRLTRDVALGALPLFILFAATASVSTGLALDLLRLAIAAPVIALTARHGWTGTAIGGLLASVALATTSATLLDPAMIRAQVIVALVISGSLIVGIRKSSTAVDRHVAHPTIHS</sequence>
<keyword evidence="5 6" id="KW-0472">Membrane</keyword>
<evidence type="ECO:0000313" key="8">
    <source>
        <dbReference type="EMBL" id="APG02607.1"/>
    </source>
</evidence>
<feature type="transmembrane region" description="Helical" evidence="6">
    <location>
        <begin position="186"/>
        <end position="209"/>
    </location>
</feature>
<keyword evidence="4 6" id="KW-1133">Transmembrane helix</keyword>
<comment type="subcellular location">
    <subcellularLocation>
        <location evidence="1">Cell membrane</location>
        <topology evidence="1">Multi-pass membrane protein</topology>
    </subcellularLocation>
</comment>
<reference evidence="9" key="1">
    <citation type="submission" date="2016-09" db="EMBL/GenBank/DDBJ databases">
        <authorList>
            <person name="Lysoe E."/>
        </authorList>
    </citation>
    <scope>NUCLEOTIDE SEQUENCE [LARGE SCALE GENOMIC DNA]</scope>
    <source>
        <strain evidence="9">LJ96T</strain>
    </source>
</reference>
<dbReference type="KEGG" id="lrz:BJI69_00925"/>
<keyword evidence="9" id="KW-1185">Reference proteome</keyword>
<feature type="transmembrane region" description="Helical" evidence="6">
    <location>
        <begin position="258"/>
        <end position="274"/>
    </location>
</feature>
<evidence type="ECO:0000256" key="3">
    <source>
        <dbReference type="ARBA" id="ARBA00022692"/>
    </source>
</evidence>
<proteinExistence type="predicted"/>
<feature type="transmembrane region" description="Helical" evidence="6">
    <location>
        <begin position="102"/>
        <end position="127"/>
    </location>
</feature>
<accession>A0A1L3ENR1</accession>
<protein>
    <recommendedName>
        <fullName evidence="7">MASE1 domain-containing protein</fullName>
    </recommendedName>
</protein>
<evidence type="ECO:0000256" key="1">
    <source>
        <dbReference type="ARBA" id="ARBA00004651"/>
    </source>
</evidence>
<feature type="transmembrane region" description="Helical" evidence="6">
    <location>
        <begin position="20"/>
        <end position="42"/>
    </location>
</feature>
<organism evidence="8 9">
    <name type="scientific">Luteibacter rhizovicinus DSM 16549</name>
    <dbReference type="NCBI Taxonomy" id="1440763"/>
    <lineage>
        <taxon>Bacteria</taxon>
        <taxon>Pseudomonadati</taxon>
        <taxon>Pseudomonadota</taxon>
        <taxon>Gammaproteobacteria</taxon>
        <taxon>Lysobacterales</taxon>
        <taxon>Rhodanobacteraceae</taxon>
        <taxon>Luteibacter</taxon>
    </lineage>
</organism>
<name>A0A1L3ENR1_9GAMM</name>
<dbReference type="GO" id="GO:0005886">
    <property type="term" value="C:plasma membrane"/>
    <property type="evidence" value="ECO:0007669"/>
    <property type="project" value="UniProtKB-SubCell"/>
</dbReference>
<dbReference type="EMBL" id="CP017480">
    <property type="protein sequence ID" value="APG02607.1"/>
    <property type="molecule type" value="Genomic_DNA"/>
</dbReference>
<dbReference type="Pfam" id="PF05231">
    <property type="entry name" value="MASE1"/>
    <property type="match status" value="1"/>
</dbReference>
<evidence type="ECO:0000313" key="9">
    <source>
        <dbReference type="Proteomes" id="UP000182987"/>
    </source>
</evidence>
<feature type="domain" description="MASE1" evidence="7">
    <location>
        <begin position="19"/>
        <end position="270"/>
    </location>
</feature>
<keyword evidence="2" id="KW-1003">Cell membrane</keyword>
<feature type="transmembrane region" description="Helical" evidence="6">
    <location>
        <begin position="143"/>
        <end position="165"/>
    </location>
</feature>
<evidence type="ECO:0000256" key="6">
    <source>
        <dbReference type="SAM" id="Phobius"/>
    </source>
</evidence>
<dbReference type="STRING" id="1440763.BJI69_00925"/>
<dbReference type="AlphaFoldDB" id="A0A1L3ENR1"/>
<evidence type="ECO:0000256" key="2">
    <source>
        <dbReference type="ARBA" id="ARBA00022475"/>
    </source>
</evidence>
<dbReference type="InterPro" id="IPR007895">
    <property type="entry name" value="MASE1"/>
</dbReference>
<evidence type="ECO:0000259" key="7">
    <source>
        <dbReference type="Pfam" id="PF05231"/>
    </source>
</evidence>
<evidence type="ECO:0000256" key="4">
    <source>
        <dbReference type="ARBA" id="ARBA00022989"/>
    </source>
</evidence>
<evidence type="ECO:0000256" key="5">
    <source>
        <dbReference type="ARBA" id="ARBA00023136"/>
    </source>
</evidence>
<dbReference type="Proteomes" id="UP000182987">
    <property type="component" value="Chromosome"/>
</dbReference>
<keyword evidence="3 6" id="KW-0812">Transmembrane</keyword>
<feature type="transmembrane region" description="Helical" evidence="6">
    <location>
        <begin position="62"/>
        <end position="81"/>
    </location>
</feature>
<gene>
    <name evidence="8" type="ORF">BJI69_00925</name>
</gene>